<evidence type="ECO:0000256" key="11">
    <source>
        <dbReference type="ARBA" id="ARBA00031472"/>
    </source>
</evidence>
<dbReference type="Gene3D" id="1.10.1660.10">
    <property type="match status" value="1"/>
</dbReference>
<keyword evidence="6" id="KW-0186">Copper</keyword>
<evidence type="ECO:0000256" key="1">
    <source>
        <dbReference type="ARBA" id="ARBA00004496"/>
    </source>
</evidence>
<name>A0A1R4B1C0_9VIBR</name>
<dbReference type="GO" id="GO:0045893">
    <property type="term" value="P:positive regulation of DNA-templated transcription"/>
    <property type="evidence" value="ECO:0007669"/>
    <property type="project" value="InterPro"/>
</dbReference>
<dbReference type="InterPro" id="IPR009061">
    <property type="entry name" value="DNA-bd_dom_put_sf"/>
</dbReference>
<keyword evidence="8" id="KW-0238">DNA-binding</keyword>
<dbReference type="GO" id="GO:0003677">
    <property type="term" value="F:DNA binding"/>
    <property type="evidence" value="ECO:0007669"/>
    <property type="project" value="UniProtKB-KW"/>
</dbReference>
<dbReference type="PROSITE" id="PS00552">
    <property type="entry name" value="HTH_MERR_1"/>
    <property type="match status" value="1"/>
</dbReference>
<dbReference type="InterPro" id="IPR011789">
    <property type="entry name" value="CueR"/>
</dbReference>
<reference evidence="14 15" key="1">
    <citation type="submission" date="2017-02" db="EMBL/GenBank/DDBJ databases">
        <authorList>
            <person name="Peterson S.W."/>
        </authorList>
    </citation>
    <scope>NUCLEOTIDE SEQUENCE [LARGE SCALE GENOMIC DNA]</scope>
    <source>
        <strain evidence="14 15">CECT 9027</strain>
    </source>
</reference>
<evidence type="ECO:0000256" key="6">
    <source>
        <dbReference type="ARBA" id="ARBA00023008"/>
    </source>
</evidence>
<dbReference type="EMBL" id="FUFT01000002">
    <property type="protein sequence ID" value="SJL82715.1"/>
    <property type="molecule type" value="Genomic_DNA"/>
</dbReference>
<protein>
    <recommendedName>
        <fullName evidence="3">HTH-type transcriptional regulator CueR</fullName>
    </recommendedName>
    <alternativeName>
        <fullName evidence="12">Copper efflux regulator</fullName>
    </alternativeName>
    <alternativeName>
        <fullName evidence="11">Copper export regulator</fullName>
    </alternativeName>
</protein>
<keyword evidence="15" id="KW-1185">Reference proteome</keyword>
<dbReference type="GO" id="GO:0003700">
    <property type="term" value="F:DNA-binding transcription factor activity"/>
    <property type="evidence" value="ECO:0007669"/>
    <property type="project" value="InterPro"/>
</dbReference>
<dbReference type="PANTHER" id="PTHR30204:SF16">
    <property type="entry name" value="HTH-TYPE TRANSCRIPTIONAL REGULATOR CUER"/>
    <property type="match status" value="1"/>
</dbReference>
<evidence type="ECO:0000256" key="12">
    <source>
        <dbReference type="ARBA" id="ARBA00032335"/>
    </source>
</evidence>
<keyword evidence="4" id="KW-0963">Cytoplasm</keyword>
<dbReference type="SMART" id="SM00422">
    <property type="entry name" value="HTH_MERR"/>
    <property type="match status" value="1"/>
</dbReference>
<evidence type="ECO:0000256" key="3">
    <source>
        <dbReference type="ARBA" id="ARBA00017250"/>
    </source>
</evidence>
<dbReference type="InterPro" id="IPR000551">
    <property type="entry name" value="MerR-type_HTH_dom"/>
</dbReference>
<dbReference type="Proteomes" id="UP000189475">
    <property type="component" value="Unassembled WGS sequence"/>
</dbReference>
<dbReference type="NCBIfam" id="TIGR02044">
    <property type="entry name" value="CueR"/>
    <property type="match status" value="1"/>
</dbReference>
<keyword evidence="10" id="KW-0804">Transcription</keyword>
<evidence type="ECO:0000256" key="7">
    <source>
        <dbReference type="ARBA" id="ARBA00023015"/>
    </source>
</evidence>
<accession>A0A1R4B1C0</accession>
<dbReference type="PRINTS" id="PR00040">
    <property type="entry name" value="HTHMERR"/>
</dbReference>
<dbReference type="AlphaFoldDB" id="A0A1R4B1C0"/>
<evidence type="ECO:0000256" key="5">
    <source>
        <dbReference type="ARBA" id="ARBA00022723"/>
    </source>
</evidence>
<dbReference type="InterPro" id="IPR047057">
    <property type="entry name" value="MerR_fam"/>
</dbReference>
<gene>
    <name evidence="14" type="primary">cueR</name>
    <name evidence="14" type="ORF">VPAL9027_00652</name>
</gene>
<comment type="subcellular location">
    <subcellularLocation>
        <location evidence="1">Cytoplasm</location>
    </subcellularLocation>
</comment>
<evidence type="ECO:0000256" key="9">
    <source>
        <dbReference type="ARBA" id="ARBA00023159"/>
    </source>
</evidence>
<evidence type="ECO:0000256" key="8">
    <source>
        <dbReference type="ARBA" id="ARBA00023125"/>
    </source>
</evidence>
<comment type="subunit">
    <text evidence="2">Homodimer.</text>
</comment>
<dbReference type="GO" id="GO:0005507">
    <property type="term" value="F:copper ion binding"/>
    <property type="evidence" value="ECO:0007669"/>
    <property type="project" value="InterPro"/>
</dbReference>
<dbReference type="PROSITE" id="PS50937">
    <property type="entry name" value="HTH_MERR_2"/>
    <property type="match status" value="1"/>
</dbReference>
<keyword evidence="9" id="KW-0010">Activator</keyword>
<dbReference type="GO" id="GO:0005737">
    <property type="term" value="C:cytoplasm"/>
    <property type="evidence" value="ECO:0007669"/>
    <property type="project" value="UniProtKB-SubCell"/>
</dbReference>
<dbReference type="PANTHER" id="PTHR30204">
    <property type="entry name" value="REDOX-CYCLING DRUG-SENSING TRANSCRIPTIONAL ACTIVATOR SOXR"/>
    <property type="match status" value="1"/>
</dbReference>
<evidence type="ECO:0000313" key="14">
    <source>
        <dbReference type="EMBL" id="SJL82715.1"/>
    </source>
</evidence>
<keyword evidence="5" id="KW-0479">Metal-binding</keyword>
<evidence type="ECO:0000256" key="4">
    <source>
        <dbReference type="ARBA" id="ARBA00022490"/>
    </source>
</evidence>
<feature type="domain" description="HTH merR-type" evidence="13">
    <location>
        <begin position="1"/>
        <end position="70"/>
    </location>
</feature>
<dbReference type="STRING" id="1918946.VPAL9027_00652"/>
<evidence type="ECO:0000313" key="15">
    <source>
        <dbReference type="Proteomes" id="UP000189475"/>
    </source>
</evidence>
<evidence type="ECO:0000256" key="10">
    <source>
        <dbReference type="ARBA" id="ARBA00023163"/>
    </source>
</evidence>
<sequence length="131" mass="14942">MITISEVAQRTGLTTKSIRLYEEKGLIERPSRSDSGYRLYHSQHVADLLLIARCKRVGFSLDECKHMVMLANDPHRQSRSVREQALEKQQQVASKIAELQAIHQQLTAWIQACPGDEKSRCPIIEDLKNNS</sequence>
<dbReference type="Pfam" id="PF13411">
    <property type="entry name" value="MerR_1"/>
    <property type="match status" value="1"/>
</dbReference>
<evidence type="ECO:0000259" key="13">
    <source>
        <dbReference type="PROSITE" id="PS50937"/>
    </source>
</evidence>
<organism evidence="14 15">
    <name type="scientific">Vibrio palustris</name>
    <dbReference type="NCBI Taxonomy" id="1918946"/>
    <lineage>
        <taxon>Bacteria</taxon>
        <taxon>Pseudomonadati</taxon>
        <taxon>Pseudomonadota</taxon>
        <taxon>Gammaproteobacteria</taxon>
        <taxon>Vibrionales</taxon>
        <taxon>Vibrionaceae</taxon>
        <taxon>Vibrio</taxon>
    </lineage>
</organism>
<evidence type="ECO:0000256" key="2">
    <source>
        <dbReference type="ARBA" id="ARBA00011738"/>
    </source>
</evidence>
<proteinExistence type="predicted"/>
<keyword evidence="7" id="KW-0805">Transcription regulation</keyword>
<dbReference type="SUPFAM" id="SSF46955">
    <property type="entry name" value="Putative DNA-binding domain"/>
    <property type="match status" value="1"/>
</dbReference>